<name>A0A6L6JCR6_9RHOB</name>
<keyword evidence="3" id="KW-0808">Transferase</keyword>
<organism evidence="3 4">
    <name type="scientific">Paracoccus aestuariivivens</name>
    <dbReference type="NCBI Taxonomy" id="1820333"/>
    <lineage>
        <taxon>Bacteria</taxon>
        <taxon>Pseudomonadati</taxon>
        <taxon>Pseudomonadota</taxon>
        <taxon>Alphaproteobacteria</taxon>
        <taxon>Rhodobacterales</taxon>
        <taxon>Paracoccaceae</taxon>
        <taxon>Paracoccus</taxon>
    </lineage>
</organism>
<dbReference type="EMBL" id="WMIE01000004">
    <property type="protein sequence ID" value="MTH77944.1"/>
    <property type="molecule type" value="Genomic_DNA"/>
</dbReference>
<dbReference type="PANTHER" id="PTHR43777:SF1">
    <property type="entry name" value="MOLYBDENUM COFACTOR CYTIDYLYLTRANSFERASE"/>
    <property type="match status" value="1"/>
</dbReference>
<keyword evidence="1" id="KW-0460">Magnesium</keyword>
<dbReference type="SUPFAM" id="SSF53448">
    <property type="entry name" value="Nucleotide-diphospho-sugar transferases"/>
    <property type="match status" value="1"/>
</dbReference>
<dbReference type="InterPro" id="IPR035905">
    <property type="entry name" value="Barstar-like_sf"/>
</dbReference>
<keyword evidence="4" id="KW-1185">Reference proteome</keyword>
<dbReference type="Gene3D" id="3.30.370.10">
    <property type="entry name" value="Barstar-like"/>
    <property type="match status" value="1"/>
</dbReference>
<gene>
    <name evidence="3" type="ORF">GL286_09415</name>
</gene>
<evidence type="ECO:0000313" key="4">
    <source>
        <dbReference type="Proteomes" id="UP000478183"/>
    </source>
</evidence>
<dbReference type="InterPro" id="IPR025877">
    <property type="entry name" value="MobA-like_NTP_Trfase"/>
</dbReference>
<dbReference type="SUPFAM" id="SSF52038">
    <property type="entry name" value="Barstar-related"/>
    <property type="match status" value="1"/>
</dbReference>
<accession>A0A6L6JCR6</accession>
<comment type="caution">
    <text evidence="3">The sequence shown here is derived from an EMBL/GenBank/DDBJ whole genome shotgun (WGS) entry which is preliminary data.</text>
</comment>
<dbReference type="PANTHER" id="PTHR43777">
    <property type="entry name" value="MOLYBDENUM COFACTOR CYTIDYLYLTRANSFERASE"/>
    <property type="match status" value="1"/>
</dbReference>
<evidence type="ECO:0000259" key="2">
    <source>
        <dbReference type="Pfam" id="PF12804"/>
    </source>
</evidence>
<dbReference type="AlphaFoldDB" id="A0A6L6JCR6"/>
<feature type="domain" description="MobA-like NTP transferase" evidence="2">
    <location>
        <begin position="5"/>
        <end position="158"/>
    </location>
</feature>
<dbReference type="RefSeq" id="WP_155095307.1">
    <property type="nucleotide sequence ID" value="NZ_WMIE01000004.1"/>
</dbReference>
<evidence type="ECO:0000256" key="1">
    <source>
        <dbReference type="ARBA" id="ARBA00022842"/>
    </source>
</evidence>
<dbReference type="GO" id="GO:0016779">
    <property type="term" value="F:nucleotidyltransferase activity"/>
    <property type="evidence" value="ECO:0007669"/>
    <property type="project" value="UniProtKB-ARBA"/>
</dbReference>
<sequence length="328" mass="36025">MKLAVVVLAAGQSRRFGSQDKLMAAFEGRPLAAHIVRTLQGLPRCRGFVVLRDSRHSGLFRGLRPVLIGHVRSSQSRSLAAGIKAARNSGASHVLLLLADMPRLARCDLVEVVRGCLTHPAMAKGKRPMPPALLPRALFYRLGHLTGDNGAAALLRNRNDLILRRISASRLCDVDRVADLLEMRCEGRAEETKPVLTLTIDGGSFDGIDGFYEEINRVFMANEDWRLGHSLDALDDMLYGGYGALNGAMSVGIHWKNIGKSRQDLGVGTTRNWLLGKLAQPVGYNTRHIQAQLDAVERGEGETFFEIVLQIFAAHPNINLTHDDPLRS</sequence>
<evidence type="ECO:0000313" key="3">
    <source>
        <dbReference type="EMBL" id="MTH77944.1"/>
    </source>
</evidence>
<dbReference type="InterPro" id="IPR029044">
    <property type="entry name" value="Nucleotide-diphossugar_trans"/>
</dbReference>
<dbReference type="OrthoDB" id="9779263at2"/>
<dbReference type="Gene3D" id="3.90.550.10">
    <property type="entry name" value="Spore Coat Polysaccharide Biosynthesis Protein SpsA, Chain A"/>
    <property type="match status" value="1"/>
</dbReference>
<reference evidence="3 4" key="1">
    <citation type="submission" date="2019-11" db="EMBL/GenBank/DDBJ databases">
        <authorList>
            <person name="Dong K."/>
        </authorList>
    </citation>
    <scope>NUCLEOTIDE SEQUENCE [LARGE SCALE GENOMIC DNA]</scope>
    <source>
        <strain evidence="3 4">NBRC 111993</strain>
    </source>
</reference>
<proteinExistence type="predicted"/>
<dbReference type="Proteomes" id="UP000478183">
    <property type="component" value="Unassembled WGS sequence"/>
</dbReference>
<protein>
    <submittedName>
        <fullName evidence="3">NTP transferase domain-containing protein</fullName>
    </submittedName>
</protein>
<dbReference type="Pfam" id="PF12804">
    <property type="entry name" value="NTP_transf_3"/>
    <property type="match status" value="1"/>
</dbReference>